<dbReference type="InterPro" id="IPR006157">
    <property type="entry name" value="FolB_dom"/>
</dbReference>
<sequence>MSSHDYVSKCHWDTASAQSGRRDKIMVQNLEVIVNAGTDVWGRRKKQRALISVTVTLDKQFMSASSTDTVDDSTIHYGILSKAIQARLGNDNWMSTGQLSDSLVASVKEVASSTPIYAIDTYVFYPKGSMFGDGAGHNLSIIEVSGGSHLRSDVLYLRNIRIPCLIGVNSNERLQKQPVVVNLWVDGVRDHARIDDYARLETLLFEEISTTEFQTLESMLEWTVQVLRKKYFLHSGDQGGSIRLRIEKPLAVPFADAPAVEITRPVRAT</sequence>
<evidence type="ECO:0000256" key="7">
    <source>
        <dbReference type="ARBA" id="ARBA00032903"/>
    </source>
</evidence>
<dbReference type="Gene3D" id="3.30.1130.10">
    <property type="match status" value="2"/>
</dbReference>
<dbReference type="InterPro" id="IPR043133">
    <property type="entry name" value="GTP-CH-I_C/QueF"/>
</dbReference>
<dbReference type="GO" id="GO:0005737">
    <property type="term" value="C:cytoplasm"/>
    <property type="evidence" value="ECO:0007669"/>
    <property type="project" value="TreeGrafter"/>
</dbReference>
<dbReference type="GO" id="GO:0004150">
    <property type="term" value="F:dihydroneopterin aldolase activity"/>
    <property type="evidence" value="ECO:0007669"/>
    <property type="project" value="UniProtKB-EC"/>
</dbReference>
<dbReference type="GO" id="GO:0046656">
    <property type="term" value="P:folic acid biosynthetic process"/>
    <property type="evidence" value="ECO:0007669"/>
    <property type="project" value="UniProtKB-KW"/>
</dbReference>
<keyword evidence="5" id="KW-0289">Folate biosynthesis</keyword>
<evidence type="ECO:0000256" key="6">
    <source>
        <dbReference type="ARBA" id="ARBA00023239"/>
    </source>
</evidence>
<comment type="pathway">
    <text evidence="2">Cofactor biosynthesis; tetrahydrofolate biosynthesis; 2-amino-4-hydroxy-6-hydroxymethyl-7,8-dihydropteridine diphosphate from 7,8-dihydroneopterin triphosphate: step 3/4.</text>
</comment>
<dbReference type="PANTHER" id="PTHR42844">
    <property type="entry name" value="DIHYDRONEOPTERIN ALDOLASE 1-RELATED"/>
    <property type="match status" value="1"/>
</dbReference>
<protein>
    <recommendedName>
        <fullName evidence="4">dihydroneopterin aldolase</fullName>
        <ecNumber evidence="4">4.1.2.25</ecNumber>
    </recommendedName>
    <alternativeName>
        <fullName evidence="7">7,8-dihydroneopterin aldolase</fullName>
    </alternativeName>
</protein>
<evidence type="ECO:0000313" key="10">
    <source>
        <dbReference type="Proteomes" id="UP000813461"/>
    </source>
</evidence>
<proteinExistence type="inferred from homology"/>
<evidence type="ECO:0000256" key="1">
    <source>
        <dbReference type="ARBA" id="ARBA00001353"/>
    </source>
</evidence>
<evidence type="ECO:0000259" key="8">
    <source>
        <dbReference type="SMART" id="SM00905"/>
    </source>
</evidence>
<dbReference type="EC" id="4.1.2.25" evidence="4"/>
<comment type="caution">
    <text evidence="9">The sequence shown here is derived from an EMBL/GenBank/DDBJ whole genome shotgun (WGS) entry which is preliminary data.</text>
</comment>
<evidence type="ECO:0000256" key="4">
    <source>
        <dbReference type="ARBA" id="ARBA00013043"/>
    </source>
</evidence>
<dbReference type="SUPFAM" id="SSF55620">
    <property type="entry name" value="Tetrahydrobiopterin biosynthesis enzymes-like"/>
    <property type="match status" value="2"/>
</dbReference>
<dbReference type="SMART" id="SM00905">
    <property type="entry name" value="FolB"/>
    <property type="match status" value="1"/>
</dbReference>
<keyword evidence="10" id="KW-1185">Reference proteome</keyword>
<evidence type="ECO:0000256" key="5">
    <source>
        <dbReference type="ARBA" id="ARBA00022909"/>
    </source>
</evidence>
<comment type="similarity">
    <text evidence="3">Belongs to the DHNA family.</text>
</comment>
<organism evidence="9 10">
    <name type="scientific">Paraphoma chrysanthemicola</name>
    <dbReference type="NCBI Taxonomy" id="798071"/>
    <lineage>
        <taxon>Eukaryota</taxon>
        <taxon>Fungi</taxon>
        <taxon>Dikarya</taxon>
        <taxon>Ascomycota</taxon>
        <taxon>Pezizomycotina</taxon>
        <taxon>Dothideomycetes</taxon>
        <taxon>Pleosporomycetidae</taxon>
        <taxon>Pleosporales</taxon>
        <taxon>Pleosporineae</taxon>
        <taxon>Phaeosphaeriaceae</taxon>
        <taxon>Paraphoma</taxon>
    </lineage>
</organism>
<dbReference type="Proteomes" id="UP000813461">
    <property type="component" value="Unassembled WGS sequence"/>
</dbReference>
<dbReference type="EMBL" id="JAGMVJ010000035">
    <property type="protein sequence ID" value="KAH7067138.1"/>
    <property type="molecule type" value="Genomic_DNA"/>
</dbReference>
<dbReference type="PANTHER" id="PTHR42844:SF1">
    <property type="entry name" value="DIHYDRONEOPTERIN ALDOLASE 1-RELATED"/>
    <property type="match status" value="1"/>
</dbReference>
<evidence type="ECO:0000313" key="9">
    <source>
        <dbReference type="EMBL" id="KAH7067138.1"/>
    </source>
</evidence>
<dbReference type="Pfam" id="PF02152">
    <property type="entry name" value="FolB"/>
    <property type="match status" value="1"/>
</dbReference>
<evidence type="ECO:0000256" key="3">
    <source>
        <dbReference type="ARBA" id="ARBA00005708"/>
    </source>
</evidence>
<dbReference type="OrthoDB" id="5425486at2759"/>
<dbReference type="AlphaFoldDB" id="A0A8K0QRX6"/>
<feature type="domain" description="Dihydroneopterin aldolase/epimerase" evidence="8">
    <location>
        <begin position="155"/>
        <end position="264"/>
    </location>
</feature>
<accession>A0A8K0QRX6</accession>
<keyword evidence="6" id="KW-0456">Lyase</keyword>
<name>A0A8K0QRX6_9PLEO</name>
<gene>
    <name evidence="9" type="ORF">FB567DRAFT_541831</name>
</gene>
<reference evidence="9" key="1">
    <citation type="journal article" date="2021" name="Nat. Commun.">
        <title>Genetic determinants of endophytism in the Arabidopsis root mycobiome.</title>
        <authorList>
            <person name="Mesny F."/>
            <person name="Miyauchi S."/>
            <person name="Thiergart T."/>
            <person name="Pickel B."/>
            <person name="Atanasova L."/>
            <person name="Karlsson M."/>
            <person name="Huettel B."/>
            <person name="Barry K.W."/>
            <person name="Haridas S."/>
            <person name="Chen C."/>
            <person name="Bauer D."/>
            <person name="Andreopoulos W."/>
            <person name="Pangilinan J."/>
            <person name="LaButti K."/>
            <person name="Riley R."/>
            <person name="Lipzen A."/>
            <person name="Clum A."/>
            <person name="Drula E."/>
            <person name="Henrissat B."/>
            <person name="Kohler A."/>
            <person name="Grigoriev I.V."/>
            <person name="Martin F.M."/>
            <person name="Hacquard S."/>
        </authorList>
    </citation>
    <scope>NUCLEOTIDE SEQUENCE</scope>
    <source>
        <strain evidence="9">MPI-SDFR-AT-0120</strain>
    </source>
</reference>
<comment type="catalytic activity">
    <reaction evidence="1">
        <text>7,8-dihydroneopterin = 6-hydroxymethyl-7,8-dihydropterin + glycolaldehyde</text>
        <dbReference type="Rhea" id="RHEA:10540"/>
        <dbReference type="ChEBI" id="CHEBI:17001"/>
        <dbReference type="ChEBI" id="CHEBI:17071"/>
        <dbReference type="ChEBI" id="CHEBI:44841"/>
        <dbReference type="EC" id="4.1.2.25"/>
    </reaction>
</comment>
<evidence type="ECO:0000256" key="2">
    <source>
        <dbReference type="ARBA" id="ARBA00005013"/>
    </source>
</evidence>
<dbReference type="InterPro" id="IPR006156">
    <property type="entry name" value="Dihydroneopterin_aldolase"/>
</dbReference>